<feature type="domain" description="AB hydrolase-1" evidence="3">
    <location>
        <begin position="51"/>
        <end position="277"/>
    </location>
</feature>
<dbReference type="InterPro" id="IPR029058">
    <property type="entry name" value="AB_hydrolase_fold"/>
</dbReference>
<dbReference type="RefSeq" id="WP_201244904.1">
    <property type="nucleotide sequence ID" value="NZ_NHSF01000053.1"/>
</dbReference>
<evidence type="ECO:0000256" key="2">
    <source>
        <dbReference type="ARBA" id="ARBA00023239"/>
    </source>
</evidence>
<evidence type="ECO:0000256" key="1">
    <source>
        <dbReference type="ARBA" id="ARBA00022428"/>
    </source>
</evidence>
<keyword evidence="2" id="KW-0456">Lyase</keyword>
<dbReference type="GO" id="GO:0009234">
    <property type="term" value="P:menaquinone biosynthetic process"/>
    <property type="evidence" value="ECO:0007669"/>
    <property type="project" value="UniProtKB-KW"/>
</dbReference>
<sequence>MTKVIKPIGPARTCLTGACLYGPDPHPALAEQGFRALRIGGLEADQAPRSLLLHGFTGLAEDWRACWPCTEPALAIDLPGHGGSIAPEGAFDDALRRLLVTLPASINRIVGYSLGGRLALGLLRLAPERFDQAMILSAHPGLIEPDERESRRFEDQRWISLLEQKGLDAFVEAWERLPLFASQVGLLPECLAQQRERRLSQHASALAASLRVHGLAEMPPMQDAIRDYPGELHWIAGSRDRKFSALAREVAAWRPATRLHLLPGVGHNLLLEAPEQLQALQVRLQ</sequence>
<dbReference type="PANTHER" id="PTHR42916:SF1">
    <property type="entry name" value="PROTEIN PHYLLO, CHLOROPLASTIC"/>
    <property type="match status" value="1"/>
</dbReference>
<dbReference type="Gene3D" id="3.40.50.1820">
    <property type="entry name" value="alpha/beta hydrolase"/>
    <property type="match status" value="1"/>
</dbReference>
<dbReference type="AlphaFoldDB" id="A0AAJ0UFG2"/>
<reference evidence="4" key="1">
    <citation type="submission" date="2017-05" db="EMBL/GenBank/DDBJ databases">
        <authorList>
            <person name="Imhoff J.F."/>
            <person name="Rahn T."/>
            <person name="Kuenzel S."/>
            <person name="Neulinger S.C."/>
        </authorList>
    </citation>
    <scope>NUCLEOTIDE SEQUENCE</scope>
    <source>
        <strain evidence="4">DSM 4395</strain>
    </source>
</reference>
<dbReference type="GO" id="GO:0016829">
    <property type="term" value="F:lyase activity"/>
    <property type="evidence" value="ECO:0007669"/>
    <property type="project" value="UniProtKB-KW"/>
</dbReference>
<dbReference type="InterPro" id="IPR000073">
    <property type="entry name" value="AB_hydrolase_1"/>
</dbReference>
<accession>A0AAJ0UFG2</accession>
<evidence type="ECO:0000313" key="4">
    <source>
        <dbReference type="EMBL" id="MBK5930477.1"/>
    </source>
</evidence>
<reference evidence="4" key="2">
    <citation type="journal article" date="2020" name="Microorganisms">
        <title>Osmotic Adaptation and Compatible Solute Biosynthesis of Phototrophic Bacteria as Revealed from Genome Analyses.</title>
        <authorList>
            <person name="Imhoff J.F."/>
            <person name="Rahn T."/>
            <person name="Kunzel S."/>
            <person name="Keller A."/>
            <person name="Neulinger S.C."/>
        </authorList>
    </citation>
    <scope>NUCLEOTIDE SEQUENCE</scope>
    <source>
        <strain evidence="4">DSM 4395</strain>
    </source>
</reference>
<protein>
    <recommendedName>
        <fullName evidence="3">AB hydrolase-1 domain-containing protein</fullName>
    </recommendedName>
</protein>
<comment type="caution">
    <text evidence="4">The sequence shown here is derived from an EMBL/GenBank/DDBJ whole genome shotgun (WGS) entry which is preliminary data.</text>
</comment>
<dbReference type="EMBL" id="NHSF01000053">
    <property type="protein sequence ID" value="MBK5930477.1"/>
    <property type="molecule type" value="Genomic_DNA"/>
</dbReference>
<evidence type="ECO:0000259" key="3">
    <source>
        <dbReference type="Pfam" id="PF12697"/>
    </source>
</evidence>
<keyword evidence="1" id="KW-0474">Menaquinone biosynthesis</keyword>
<keyword evidence="5" id="KW-1185">Reference proteome</keyword>
<name>A0AAJ0UFG2_HALSE</name>
<gene>
    <name evidence="4" type="ORF">CCR82_08075</name>
</gene>
<evidence type="ECO:0000313" key="5">
    <source>
        <dbReference type="Proteomes" id="UP001296967"/>
    </source>
</evidence>
<proteinExistence type="predicted"/>
<dbReference type="PANTHER" id="PTHR42916">
    <property type="entry name" value="2-SUCCINYL-5-ENOLPYRUVYL-6-HYDROXY-3-CYCLOHEXENE-1-CARBOXYLATE SYNTHASE"/>
    <property type="match status" value="1"/>
</dbReference>
<organism evidence="4 5">
    <name type="scientific">Halochromatium salexigens</name>
    <name type="common">Chromatium salexigens</name>
    <dbReference type="NCBI Taxonomy" id="49447"/>
    <lineage>
        <taxon>Bacteria</taxon>
        <taxon>Pseudomonadati</taxon>
        <taxon>Pseudomonadota</taxon>
        <taxon>Gammaproteobacteria</taxon>
        <taxon>Chromatiales</taxon>
        <taxon>Chromatiaceae</taxon>
        <taxon>Halochromatium</taxon>
    </lineage>
</organism>
<dbReference type="Proteomes" id="UP001296967">
    <property type="component" value="Unassembled WGS sequence"/>
</dbReference>
<dbReference type="SUPFAM" id="SSF53474">
    <property type="entry name" value="alpha/beta-Hydrolases"/>
    <property type="match status" value="1"/>
</dbReference>
<dbReference type="Pfam" id="PF12697">
    <property type="entry name" value="Abhydrolase_6"/>
    <property type="match status" value="1"/>
</dbReference>